<dbReference type="AlphaFoldDB" id="A0A177AQ98"/>
<keyword evidence="13" id="KW-1185">Reference proteome</keyword>
<name>A0A177AQ98_9BILA</name>
<dbReference type="SUPFAM" id="SSF53706">
    <property type="entry name" value="Formate dehydrogenase/DMSO reductase, domains 1-3"/>
    <property type="match status" value="1"/>
</dbReference>
<dbReference type="InterPro" id="IPR015405">
    <property type="entry name" value="NDUFS1-like_C"/>
</dbReference>
<protein>
    <recommendedName>
        <fullName evidence="3">NADH-ubiquinone oxidoreductase 75 kDa subunit, mitochondrial</fullName>
    </recommendedName>
</protein>
<keyword evidence="7" id="KW-0408">Iron</keyword>
<dbReference type="EMBL" id="LWCA01002283">
    <property type="protein sequence ID" value="OAF63970.1"/>
    <property type="molecule type" value="Genomic_DNA"/>
</dbReference>
<evidence type="ECO:0000256" key="6">
    <source>
        <dbReference type="ARBA" id="ARBA00022967"/>
    </source>
</evidence>
<proteinExistence type="inferred from homology"/>
<evidence type="ECO:0000256" key="4">
    <source>
        <dbReference type="ARBA" id="ARBA00022485"/>
    </source>
</evidence>
<evidence type="ECO:0000256" key="8">
    <source>
        <dbReference type="ARBA" id="ARBA00023014"/>
    </source>
</evidence>
<evidence type="ECO:0000256" key="3">
    <source>
        <dbReference type="ARBA" id="ARBA00013888"/>
    </source>
</evidence>
<dbReference type="InterPro" id="IPR006963">
    <property type="entry name" value="Mopterin_OxRdtase_4Fe-4S_dom"/>
</dbReference>
<dbReference type="OrthoDB" id="10249365at2759"/>
<feature type="domain" description="4Fe-4S Mo/W bis-MGD-type" evidence="11">
    <location>
        <begin position="1"/>
        <end position="39"/>
    </location>
</feature>
<dbReference type="PANTHER" id="PTHR43105">
    <property type="entry name" value="RESPIRATORY NITRATE REDUCTASE"/>
    <property type="match status" value="1"/>
</dbReference>
<dbReference type="GO" id="GO:0016651">
    <property type="term" value="F:oxidoreductase activity, acting on NAD(P)H"/>
    <property type="evidence" value="ECO:0007669"/>
    <property type="project" value="InterPro"/>
</dbReference>
<evidence type="ECO:0000313" key="13">
    <source>
        <dbReference type="Proteomes" id="UP000078046"/>
    </source>
</evidence>
<dbReference type="PANTHER" id="PTHR43105:SF13">
    <property type="entry name" value="NADH-UBIQUINONE OXIDOREDUCTASE 75 KDA SUBUNIT, MITOCHONDRIAL"/>
    <property type="match status" value="1"/>
</dbReference>
<dbReference type="GO" id="GO:0016020">
    <property type="term" value="C:membrane"/>
    <property type="evidence" value="ECO:0007669"/>
    <property type="project" value="TreeGrafter"/>
</dbReference>
<evidence type="ECO:0000256" key="5">
    <source>
        <dbReference type="ARBA" id="ARBA00022723"/>
    </source>
</evidence>
<dbReference type="InterPro" id="IPR050123">
    <property type="entry name" value="Prok_molybdopt-oxidoreductase"/>
</dbReference>
<dbReference type="GO" id="GO:0051539">
    <property type="term" value="F:4 iron, 4 sulfur cluster binding"/>
    <property type="evidence" value="ECO:0007669"/>
    <property type="project" value="UniProtKB-KW"/>
</dbReference>
<keyword evidence="12" id="KW-0830">Ubiquinone</keyword>
<comment type="cofactor">
    <cofactor evidence="10">
        <name>[2Fe-2S] cluster</name>
        <dbReference type="ChEBI" id="CHEBI:190135"/>
    </cofactor>
</comment>
<evidence type="ECO:0000256" key="10">
    <source>
        <dbReference type="ARBA" id="ARBA00034078"/>
    </source>
</evidence>
<keyword evidence="6" id="KW-1278">Translocase</keyword>
<evidence type="ECO:0000259" key="11">
    <source>
        <dbReference type="PROSITE" id="PS51669"/>
    </source>
</evidence>
<dbReference type="InterPro" id="IPR006656">
    <property type="entry name" value="Mopterin_OxRdtase"/>
</dbReference>
<evidence type="ECO:0000256" key="1">
    <source>
        <dbReference type="ARBA" id="ARBA00001966"/>
    </source>
</evidence>
<comment type="caution">
    <text evidence="12">The sequence shown here is derived from an EMBL/GenBank/DDBJ whole genome shotgun (WGS) entry which is preliminary data.</text>
</comment>
<evidence type="ECO:0000256" key="2">
    <source>
        <dbReference type="ARBA" id="ARBA00005404"/>
    </source>
</evidence>
<keyword evidence="5" id="KW-0479">Metal-binding</keyword>
<dbReference type="PROSITE" id="PS51669">
    <property type="entry name" value="4FE4S_MOW_BIS_MGD"/>
    <property type="match status" value="1"/>
</dbReference>
<dbReference type="Pfam" id="PF09326">
    <property type="entry name" value="NADH_dhqG_C"/>
    <property type="match status" value="1"/>
</dbReference>
<accession>A0A177AQ98</accession>
<feature type="non-terminal residue" evidence="12">
    <location>
        <position position="1"/>
    </location>
</feature>
<dbReference type="Proteomes" id="UP000078046">
    <property type="component" value="Unassembled WGS sequence"/>
</dbReference>
<keyword evidence="9" id="KW-0520">NAD</keyword>
<keyword evidence="4" id="KW-0004">4Fe-4S</keyword>
<dbReference type="Pfam" id="PF00384">
    <property type="entry name" value="Molybdopterin"/>
    <property type="match status" value="1"/>
</dbReference>
<evidence type="ECO:0000313" key="12">
    <source>
        <dbReference type="EMBL" id="OAF63970.1"/>
    </source>
</evidence>
<keyword evidence="8" id="KW-0411">Iron-sulfur</keyword>
<sequence length="455" mass="51307">INTRADELMRILPKINEDINEEWISDKCRFSYDGLKRQRLLEPMIRSEDTKLLKKCHWKVALQHIAKNINVKDNIAAICGPFVDVETMVATKDLLNKFDSELICLDENFDTSAAGCDFRSSYLLGPKIKDIENSDLCFIIGTNPRYESPLLNARIRKGWLQKNNKIVYVGPKVDLNYDYEHAGESIDVLGEIMKGQHKLSKAIKKSSSPIVIVGENYFNYQTNGTAKYNNIVKFSNYLKINSTNLMMDSINFGVIHKSASTVGALEMNICPNISILKDTPIKVLLLIGCDKENVLNQVPIDSDAFIIYIGHHGDHGALISDVVLPSSAYTEKEATYLNNEGRSQKTNSAIFPSGASRDDWKIITAISHILEKPLKYESIAQLKERLNEISPNFQNYNGTCNMDLNSLILKLAQPKPNKVIKAIEVNQKQLSDYYLTDVISRSSLTMNKAYQATKQ</sequence>
<evidence type="ECO:0000256" key="9">
    <source>
        <dbReference type="ARBA" id="ARBA00023027"/>
    </source>
</evidence>
<comment type="similarity">
    <text evidence="2">Belongs to the complex I 75 kDa subunit family.</text>
</comment>
<organism evidence="12 13">
    <name type="scientific">Intoshia linei</name>
    <dbReference type="NCBI Taxonomy" id="1819745"/>
    <lineage>
        <taxon>Eukaryota</taxon>
        <taxon>Metazoa</taxon>
        <taxon>Spiralia</taxon>
        <taxon>Lophotrochozoa</taxon>
        <taxon>Mesozoa</taxon>
        <taxon>Orthonectida</taxon>
        <taxon>Rhopaluridae</taxon>
        <taxon>Intoshia</taxon>
    </lineage>
</organism>
<dbReference type="Pfam" id="PF22151">
    <property type="entry name" value="Fer4_NDSU1"/>
    <property type="match status" value="1"/>
</dbReference>
<comment type="cofactor">
    <cofactor evidence="1">
        <name>[4Fe-4S] cluster</name>
        <dbReference type="ChEBI" id="CHEBI:49883"/>
    </cofactor>
</comment>
<evidence type="ECO:0000256" key="7">
    <source>
        <dbReference type="ARBA" id="ARBA00023004"/>
    </source>
</evidence>
<reference evidence="12 13" key="1">
    <citation type="submission" date="2016-04" db="EMBL/GenBank/DDBJ databases">
        <title>The genome of Intoshia linei affirms orthonectids as highly simplified spiralians.</title>
        <authorList>
            <person name="Mikhailov K.V."/>
            <person name="Slusarev G.S."/>
            <person name="Nikitin M.A."/>
            <person name="Logacheva M.D."/>
            <person name="Penin A."/>
            <person name="Aleoshin V."/>
            <person name="Panchin Y.V."/>
        </authorList>
    </citation>
    <scope>NUCLEOTIDE SEQUENCE [LARGE SCALE GENOMIC DNA]</scope>
    <source>
        <strain evidence="12">Intl2013</strain>
        <tissue evidence="12">Whole animal</tissue>
    </source>
</reference>
<dbReference type="Gene3D" id="3.40.50.740">
    <property type="match status" value="1"/>
</dbReference>
<gene>
    <name evidence="12" type="ORF">A3Q56_08326</name>
</gene>
<dbReference type="GO" id="GO:0046872">
    <property type="term" value="F:metal ion binding"/>
    <property type="evidence" value="ECO:0007669"/>
    <property type="project" value="UniProtKB-KW"/>
</dbReference>